<feature type="transmembrane region" description="Helical" evidence="2">
    <location>
        <begin position="159"/>
        <end position="182"/>
    </location>
</feature>
<evidence type="ECO:0000256" key="1">
    <source>
        <dbReference type="SAM" id="MobiDB-lite"/>
    </source>
</evidence>
<organism evidence="3 4">
    <name type="scientific">Micromonospora humidisoli</name>
    <dbReference type="NCBI Taxonomy" id="2807622"/>
    <lineage>
        <taxon>Bacteria</taxon>
        <taxon>Bacillati</taxon>
        <taxon>Actinomycetota</taxon>
        <taxon>Actinomycetes</taxon>
        <taxon>Micromonosporales</taxon>
        <taxon>Micromonosporaceae</taxon>
        <taxon>Micromonospora</taxon>
    </lineage>
</organism>
<keyword evidence="2" id="KW-1133">Transmembrane helix</keyword>
<dbReference type="EMBL" id="JAFEUO010000002">
    <property type="protein sequence ID" value="MBM7082967.1"/>
    <property type="molecule type" value="Genomic_DNA"/>
</dbReference>
<gene>
    <name evidence="3" type="ORF">JQN84_10535</name>
</gene>
<feature type="region of interest" description="Disordered" evidence="1">
    <location>
        <begin position="253"/>
        <end position="288"/>
    </location>
</feature>
<keyword evidence="4" id="KW-1185">Reference proteome</keyword>
<evidence type="ECO:0000313" key="3">
    <source>
        <dbReference type="EMBL" id="MBM7082967.1"/>
    </source>
</evidence>
<evidence type="ECO:0000313" key="4">
    <source>
        <dbReference type="Proteomes" id="UP000809587"/>
    </source>
</evidence>
<evidence type="ECO:0008006" key="5">
    <source>
        <dbReference type="Google" id="ProtNLM"/>
    </source>
</evidence>
<sequence>MTVTGTHTPPPGSSMPGGRYVDTALLTGRPGTLLGALVETVVLVLAAGADIAAFYNALSSGIGDNTYLLYMLVAGFTAVALLLAHGFGRIYRDLDQRAPGARRLMLYACLTGWALLGIAAFLSRLLLADVDVGPGFGTSGAGGSTAGGSGQEEAQKARVLAILFLALYIGTGMAAAVVAYWNHNSLAHAYHRSNRRLAWARWWAKRRVGAHEKVLSRHRQRYNEWARAEAAHAAARAKRLALAEELKQLARQRMAAAGQDPATTDGLFTPDRYGTPTPSPYREHRPDG</sequence>
<name>A0ABS2J8Z4_9ACTN</name>
<feature type="transmembrane region" description="Helical" evidence="2">
    <location>
        <begin position="67"/>
        <end position="84"/>
    </location>
</feature>
<proteinExistence type="predicted"/>
<accession>A0ABS2J8Z4</accession>
<feature type="transmembrane region" description="Helical" evidence="2">
    <location>
        <begin position="33"/>
        <end position="55"/>
    </location>
</feature>
<dbReference type="Proteomes" id="UP000809587">
    <property type="component" value="Unassembled WGS sequence"/>
</dbReference>
<keyword evidence="2" id="KW-0812">Transmembrane</keyword>
<reference evidence="3 4" key="1">
    <citation type="submission" date="2021-02" db="EMBL/GenBank/DDBJ databases">
        <authorList>
            <person name="Lee D.-H."/>
        </authorList>
    </citation>
    <scope>NUCLEOTIDE SEQUENCE [LARGE SCALE GENOMIC DNA]</scope>
    <source>
        <strain evidence="3 4">MMS20-R2-29</strain>
    </source>
</reference>
<evidence type="ECO:0000256" key="2">
    <source>
        <dbReference type="SAM" id="Phobius"/>
    </source>
</evidence>
<dbReference type="RefSeq" id="WP_204958125.1">
    <property type="nucleotide sequence ID" value="NZ_JAFEUO010000002.1"/>
</dbReference>
<protein>
    <recommendedName>
        <fullName evidence="5">Integral membrane protein</fullName>
    </recommendedName>
</protein>
<keyword evidence="2" id="KW-0472">Membrane</keyword>
<comment type="caution">
    <text evidence="3">The sequence shown here is derived from an EMBL/GenBank/DDBJ whole genome shotgun (WGS) entry which is preliminary data.</text>
</comment>
<feature type="transmembrane region" description="Helical" evidence="2">
    <location>
        <begin position="104"/>
        <end position="127"/>
    </location>
</feature>